<dbReference type="Pfam" id="PF00823">
    <property type="entry name" value="PPE"/>
    <property type="match status" value="1"/>
</dbReference>
<reference evidence="4 5" key="1">
    <citation type="submission" date="2016-01" db="EMBL/GenBank/DDBJ databases">
        <title>The new phylogeny of the genus Mycobacterium.</title>
        <authorList>
            <person name="Tarcisio F."/>
            <person name="Conor M."/>
            <person name="Antonella G."/>
            <person name="Elisabetta G."/>
            <person name="Giulia F.S."/>
            <person name="Sara T."/>
            <person name="Anna F."/>
            <person name="Clotilde B."/>
            <person name="Roberto B."/>
            <person name="Veronica D.S."/>
            <person name="Fabio R."/>
            <person name="Monica P."/>
            <person name="Olivier J."/>
            <person name="Enrico T."/>
            <person name="Nicola S."/>
        </authorList>
    </citation>
    <scope>NUCLEOTIDE SEQUENCE [LARGE SCALE GENOMIC DNA]</scope>
    <source>
        <strain evidence="4 5">DSM 45166</strain>
    </source>
</reference>
<protein>
    <recommendedName>
        <fullName evidence="6">PPE family protein</fullName>
    </recommendedName>
</protein>
<keyword evidence="5" id="KW-1185">Reference proteome</keyword>
<proteinExistence type="inferred from homology"/>
<dbReference type="InterPro" id="IPR022171">
    <property type="entry name" value="PPE_C"/>
</dbReference>
<dbReference type="InterPro" id="IPR000030">
    <property type="entry name" value="PPE_dom"/>
</dbReference>
<evidence type="ECO:0000313" key="4">
    <source>
        <dbReference type="EMBL" id="ORW04797.1"/>
    </source>
</evidence>
<evidence type="ECO:0000259" key="3">
    <source>
        <dbReference type="Pfam" id="PF12484"/>
    </source>
</evidence>
<organism evidence="4 5">
    <name type="scientific">Mycobacterium kyorinense</name>
    <dbReference type="NCBI Taxonomy" id="487514"/>
    <lineage>
        <taxon>Bacteria</taxon>
        <taxon>Bacillati</taxon>
        <taxon>Actinomycetota</taxon>
        <taxon>Actinomycetes</taxon>
        <taxon>Mycobacteriales</taxon>
        <taxon>Mycobacteriaceae</taxon>
        <taxon>Mycobacterium</taxon>
    </lineage>
</organism>
<name>A0A1X1Y116_9MYCO</name>
<accession>A0A1X1Y116</accession>
<dbReference type="SUPFAM" id="SSF140459">
    <property type="entry name" value="PE/PPE dimer-like"/>
    <property type="match status" value="1"/>
</dbReference>
<sequence>MDFGALPPEINSARMYAGAGAGPLLAAASAWDGLAAELRSTAASYQSVIAGLISEGWMGPSSAAMAAAAAPYATWMSTTAEQAEQTAAQAKAAAAAYTAAFAMTVPPVVIAANRATLATLVATNVLGQNTPAIAATEAQYGEMWAQDAAAMYGYAANSAAASKVTPFSAPHHTTNPGGLLTQGAASAQAAGTSTQSQLSQLVSAMPTSLQQLASPTSSASSGSRLSGILSGILDSPDTGGLGPNANVWNTITSSGATNPAVVTSMMADMAMISASQNSALDGLLPSGGSLLPSGPGVGSAIGATRVVNAITGGTPVSAGIGQARLVGALSVPQSWAAATPVANSTVTPFPGAGWTAAAPDVEPGGMPGMPGMPMAGSGNGRGFGFAAPRYGFKPTVIGRPVVAG</sequence>
<evidence type="ECO:0000259" key="2">
    <source>
        <dbReference type="Pfam" id="PF00823"/>
    </source>
</evidence>
<dbReference type="FunFam" id="1.20.1260.20:FF:000001">
    <property type="entry name" value="PPE family protein PPE41"/>
    <property type="match status" value="1"/>
</dbReference>
<evidence type="ECO:0000256" key="1">
    <source>
        <dbReference type="ARBA" id="ARBA00010652"/>
    </source>
</evidence>
<gene>
    <name evidence="4" type="ORF">AWC14_02530</name>
</gene>
<evidence type="ECO:0000313" key="5">
    <source>
        <dbReference type="Proteomes" id="UP000193487"/>
    </source>
</evidence>
<comment type="caution">
    <text evidence="4">The sequence shown here is derived from an EMBL/GenBank/DDBJ whole genome shotgun (WGS) entry which is preliminary data.</text>
</comment>
<dbReference type="Proteomes" id="UP000193487">
    <property type="component" value="Unassembled WGS sequence"/>
</dbReference>
<dbReference type="PANTHER" id="PTHR46766:SF1">
    <property type="entry name" value="GLUTAMINE-RICH PROTEIN 2"/>
    <property type="match status" value="1"/>
</dbReference>
<feature type="domain" description="PPE family C-terminal" evidence="3">
    <location>
        <begin position="317"/>
        <end position="400"/>
    </location>
</feature>
<dbReference type="RefSeq" id="WP_045373645.1">
    <property type="nucleotide sequence ID" value="NZ_BBKA01000007.1"/>
</dbReference>
<dbReference type="AlphaFoldDB" id="A0A1X1Y116"/>
<dbReference type="PANTHER" id="PTHR46766">
    <property type="entry name" value="GLUTAMINE-RICH PROTEIN 2"/>
    <property type="match status" value="1"/>
</dbReference>
<dbReference type="OrthoDB" id="4705970at2"/>
<dbReference type="Gene3D" id="1.20.1260.20">
    <property type="entry name" value="PPE superfamily"/>
    <property type="match status" value="1"/>
</dbReference>
<evidence type="ECO:0008006" key="6">
    <source>
        <dbReference type="Google" id="ProtNLM"/>
    </source>
</evidence>
<feature type="domain" description="PPE" evidence="2">
    <location>
        <begin position="2"/>
        <end position="164"/>
    </location>
</feature>
<comment type="similarity">
    <text evidence="1">Belongs to the mycobacterial PPE family.</text>
</comment>
<dbReference type="InterPro" id="IPR038332">
    <property type="entry name" value="PPE_sf"/>
</dbReference>
<dbReference type="EMBL" id="LQPE01000099">
    <property type="protein sequence ID" value="ORW04797.1"/>
    <property type="molecule type" value="Genomic_DNA"/>
</dbReference>
<dbReference type="GO" id="GO:0052572">
    <property type="term" value="P:response to host immune response"/>
    <property type="evidence" value="ECO:0007669"/>
    <property type="project" value="TreeGrafter"/>
</dbReference>
<dbReference type="Pfam" id="PF12484">
    <property type="entry name" value="PPE-SVP"/>
    <property type="match status" value="1"/>
</dbReference>